<keyword evidence="5" id="KW-0175">Coiled coil</keyword>
<evidence type="ECO:0000259" key="7">
    <source>
        <dbReference type="PROSITE" id="PS51775"/>
    </source>
</evidence>
<dbReference type="GO" id="GO:0080115">
    <property type="term" value="F:myosin XI tail binding"/>
    <property type="evidence" value="ECO:0007669"/>
    <property type="project" value="UniProtKB-ARBA"/>
</dbReference>
<dbReference type="EMBL" id="GGEC01001608">
    <property type="protein sequence ID" value="MBW82091.1"/>
    <property type="molecule type" value="Transcribed_RNA"/>
</dbReference>
<dbReference type="AlphaFoldDB" id="A0A2P2ILK6"/>
<dbReference type="GO" id="GO:0016020">
    <property type="term" value="C:membrane"/>
    <property type="evidence" value="ECO:0007669"/>
    <property type="project" value="UniProtKB-SubCell"/>
</dbReference>
<dbReference type="PANTHER" id="PTHR31422:SF1">
    <property type="entry name" value="GTD-BINDING DOMAIN-CONTAINING PROTEIN"/>
    <property type="match status" value="1"/>
</dbReference>
<feature type="compositionally biased region" description="Basic and acidic residues" evidence="6">
    <location>
        <begin position="192"/>
        <end position="203"/>
    </location>
</feature>
<protein>
    <recommendedName>
        <fullName evidence="7">GTD-binding domain-containing protein</fullName>
    </recommendedName>
</protein>
<keyword evidence="3" id="KW-1133">Transmembrane helix</keyword>
<dbReference type="InterPro" id="IPR007656">
    <property type="entry name" value="GTD-bd"/>
</dbReference>
<evidence type="ECO:0000256" key="6">
    <source>
        <dbReference type="SAM" id="MobiDB-lite"/>
    </source>
</evidence>
<evidence type="ECO:0000256" key="1">
    <source>
        <dbReference type="ARBA" id="ARBA00004370"/>
    </source>
</evidence>
<sequence length="460" mass="51985">MAESSLLVVPETNIMALKEALCAQQQLLRQLYNELDVEREASATAASEALSMILRLQGEKASLKMEASQYKRMTEEKMCHVEKALELSEDLMYQKEMEITSLEFQVQVYRYRLLSMGCNDLGVSENIFPENLLIQRNDTLLEEKVVNSNIRQLNSPPAFSVKDSNLKKTTVERKRHVIPVPGLGSGIEDESESQRNDESERKSGSFAVVGINSYWQQIKRLDERVKEISDGKDSGRCKSTFCKGGTCSPSLFSQTSIGTILDSAGDINSRTADPVQVKHLENSREREVIVDAACPSSAQDIFEVQKICKSYKFSEPQKKECTKWTVEGERKLRKPYASENTLELTKEKETDQVKTMLHSINHERELPKPRDGFSAGCNHGDSQPDRQQLTQRIEHLERARNNGGQEITAGGEEELKLLEEMSEQLKLIESGVRSLTAKKSTPVESLSLDPLHEAMIYFWL</sequence>
<dbReference type="PANTHER" id="PTHR31422">
    <property type="entry name" value="BNAANNG28530D PROTEIN"/>
    <property type="match status" value="1"/>
</dbReference>
<evidence type="ECO:0000313" key="8">
    <source>
        <dbReference type="EMBL" id="MBW82091.1"/>
    </source>
</evidence>
<dbReference type="Pfam" id="PF04576">
    <property type="entry name" value="Zein-binding"/>
    <property type="match status" value="1"/>
</dbReference>
<feature type="coiled-coil region" evidence="5">
    <location>
        <begin position="386"/>
        <end position="438"/>
    </location>
</feature>
<reference evidence="8" key="1">
    <citation type="submission" date="2018-02" db="EMBL/GenBank/DDBJ databases">
        <title>Rhizophora mucronata_Transcriptome.</title>
        <authorList>
            <person name="Meera S.P."/>
            <person name="Sreeshan A."/>
            <person name="Augustine A."/>
        </authorList>
    </citation>
    <scope>NUCLEOTIDE SEQUENCE</scope>
    <source>
        <tissue evidence="8">Leaf</tissue>
    </source>
</reference>
<evidence type="ECO:0000256" key="5">
    <source>
        <dbReference type="SAM" id="Coils"/>
    </source>
</evidence>
<name>A0A2P2ILK6_RHIMU</name>
<organism evidence="8">
    <name type="scientific">Rhizophora mucronata</name>
    <name type="common">Asiatic mangrove</name>
    <dbReference type="NCBI Taxonomy" id="61149"/>
    <lineage>
        <taxon>Eukaryota</taxon>
        <taxon>Viridiplantae</taxon>
        <taxon>Streptophyta</taxon>
        <taxon>Embryophyta</taxon>
        <taxon>Tracheophyta</taxon>
        <taxon>Spermatophyta</taxon>
        <taxon>Magnoliopsida</taxon>
        <taxon>eudicotyledons</taxon>
        <taxon>Gunneridae</taxon>
        <taxon>Pentapetalae</taxon>
        <taxon>rosids</taxon>
        <taxon>fabids</taxon>
        <taxon>Malpighiales</taxon>
        <taxon>Rhizophoraceae</taxon>
        <taxon>Rhizophora</taxon>
    </lineage>
</organism>
<keyword evidence="4" id="KW-0472">Membrane</keyword>
<evidence type="ECO:0000256" key="3">
    <source>
        <dbReference type="ARBA" id="ARBA00022989"/>
    </source>
</evidence>
<proteinExistence type="predicted"/>
<keyword evidence="2" id="KW-0812">Transmembrane</keyword>
<feature type="domain" description="GTD-binding" evidence="7">
    <location>
        <begin position="12"/>
        <end position="110"/>
    </location>
</feature>
<comment type="subcellular location">
    <subcellularLocation>
        <location evidence="1">Membrane</location>
    </subcellularLocation>
</comment>
<evidence type="ECO:0000256" key="2">
    <source>
        <dbReference type="ARBA" id="ARBA00022692"/>
    </source>
</evidence>
<evidence type="ECO:0000256" key="4">
    <source>
        <dbReference type="ARBA" id="ARBA00023136"/>
    </source>
</evidence>
<feature type="region of interest" description="Disordered" evidence="6">
    <location>
        <begin position="180"/>
        <end position="203"/>
    </location>
</feature>
<dbReference type="PROSITE" id="PS51775">
    <property type="entry name" value="GTD_BINDING"/>
    <property type="match status" value="1"/>
</dbReference>
<accession>A0A2P2ILK6</accession>